<name>A0ACD5VYN3_AVESA</name>
<protein>
    <submittedName>
        <fullName evidence="1">Uncharacterized protein</fullName>
    </submittedName>
</protein>
<dbReference type="Proteomes" id="UP001732700">
    <property type="component" value="Chromosome 3D"/>
</dbReference>
<accession>A0ACD5VYN3</accession>
<keyword evidence="2" id="KW-1185">Reference proteome</keyword>
<evidence type="ECO:0000313" key="2">
    <source>
        <dbReference type="Proteomes" id="UP001732700"/>
    </source>
</evidence>
<organism evidence="1 2">
    <name type="scientific">Avena sativa</name>
    <name type="common">Oat</name>
    <dbReference type="NCBI Taxonomy" id="4498"/>
    <lineage>
        <taxon>Eukaryota</taxon>
        <taxon>Viridiplantae</taxon>
        <taxon>Streptophyta</taxon>
        <taxon>Embryophyta</taxon>
        <taxon>Tracheophyta</taxon>
        <taxon>Spermatophyta</taxon>
        <taxon>Magnoliopsida</taxon>
        <taxon>Liliopsida</taxon>
        <taxon>Poales</taxon>
        <taxon>Poaceae</taxon>
        <taxon>BOP clade</taxon>
        <taxon>Pooideae</taxon>
        <taxon>Poodae</taxon>
        <taxon>Poeae</taxon>
        <taxon>Poeae Chloroplast Group 1 (Aveneae type)</taxon>
        <taxon>Aveninae</taxon>
        <taxon>Avena</taxon>
    </lineage>
</organism>
<reference evidence="1" key="1">
    <citation type="submission" date="2021-05" db="EMBL/GenBank/DDBJ databases">
        <authorList>
            <person name="Scholz U."/>
            <person name="Mascher M."/>
            <person name="Fiebig A."/>
        </authorList>
    </citation>
    <scope>NUCLEOTIDE SEQUENCE [LARGE SCALE GENOMIC DNA]</scope>
</reference>
<proteinExistence type="predicted"/>
<sequence length="150" mass="16862">MSLAQLFSLRPSATVMTLCCRLGMQLYRSGAISLMERPWSQRSSQNSSFSPLPMFIMVEAWNRARSSAENCRWRVLHALLSSVRDSHSQRSLSARLCRSRSGMPRPPMEVGRHTCCQLTWQCPPFAASFPAQRNPCSILPICLRVFLGGA</sequence>
<evidence type="ECO:0000313" key="1">
    <source>
        <dbReference type="EnsemblPlants" id="AVESA.00010b.r2.3DG0530690.1.CDS.1"/>
    </source>
</evidence>
<reference evidence="1" key="2">
    <citation type="submission" date="2025-09" db="UniProtKB">
        <authorList>
            <consortium name="EnsemblPlants"/>
        </authorList>
    </citation>
    <scope>IDENTIFICATION</scope>
</reference>
<dbReference type="EnsemblPlants" id="AVESA.00010b.r2.3DG0530690.1">
    <property type="protein sequence ID" value="AVESA.00010b.r2.3DG0530690.1.CDS.1"/>
    <property type="gene ID" value="AVESA.00010b.r2.3DG0530690"/>
</dbReference>